<keyword evidence="1" id="KW-0812">Transmembrane</keyword>
<keyword evidence="1" id="KW-0472">Membrane</keyword>
<accession>A0ABU6P4M0</accession>
<evidence type="ECO:0000313" key="2">
    <source>
        <dbReference type="EMBL" id="MED4403607.1"/>
    </source>
</evidence>
<comment type="caution">
    <text evidence="2">The sequence shown here is derived from an EMBL/GenBank/DDBJ whole genome shotgun (WGS) entry which is preliminary data.</text>
</comment>
<feature type="transmembrane region" description="Helical" evidence="1">
    <location>
        <begin position="65"/>
        <end position="85"/>
    </location>
</feature>
<feature type="transmembrane region" description="Helical" evidence="1">
    <location>
        <begin position="97"/>
        <end position="117"/>
    </location>
</feature>
<protein>
    <submittedName>
        <fullName evidence="2">DUF5367 family protein</fullName>
    </submittedName>
</protein>
<dbReference type="EMBL" id="JARTFS010000018">
    <property type="protein sequence ID" value="MED4403607.1"/>
    <property type="molecule type" value="Genomic_DNA"/>
</dbReference>
<dbReference type="Proteomes" id="UP001342826">
    <property type="component" value="Unassembled WGS sequence"/>
</dbReference>
<keyword evidence="3" id="KW-1185">Reference proteome</keyword>
<reference evidence="2 3" key="1">
    <citation type="submission" date="2023-03" db="EMBL/GenBank/DDBJ databases">
        <title>Bacillus Genome Sequencing.</title>
        <authorList>
            <person name="Dunlap C."/>
        </authorList>
    </citation>
    <scope>NUCLEOTIDE SEQUENCE [LARGE SCALE GENOMIC DNA]</scope>
    <source>
        <strain evidence="2 3">NRS-1717</strain>
    </source>
</reference>
<proteinExistence type="predicted"/>
<keyword evidence="1" id="KW-1133">Transmembrane helix</keyword>
<evidence type="ECO:0000313" key="3">
    <source>
        <dbReference type="Proteomes" id="UP001342826"/>
    </source>
</evidence>
<dbReference type="RefSeq" id="WP_066226447.1">
    <property type="nucleotide sequence ID" value="NZ_JARTFQ010000006.1"/>
</dbReference>
<organism evidence="2 3">
    <name type="scientific">Metabacillus fastidiosus</name>
    <dbReference type="NCBI Taxonomy" id="1458"/>
    <lineage>
        <taxon>Bacteria</taxon>
        <taxon>Bacillati</taxon>
        <taxon>Bacillota</taxon>
        <taxon>Bacilli</taxon>
        <taxon>Bacillales</taxon>
        <taxon>Bacillaceae</taxon>
        <taxon>Metabacillus</taxon>
    </lineage>
</organism>
<dbReference type="GeneID" id="301140090"/>
<evidence type="ECO:0000256" key="1">
    <source>
        <dbReference type="SAM" id="Phobius"/>
    </source>
</evidence>
<name>A0ABU6P4M0_9BACI</name>
<sequence>MKFFYFFGFILWLAATLFFRIAGHYILVPNVLILTMTFLVTIPLIITVTFPLYKFKKLNNDNIMKAALSIALPGMLLDIISFLNFNTVFPNLQANGSTYFGAWLLFAYSLILMTGFIKISTDKKA</sequence>
<dbReference type="InterPro" id="IPR020509">
    <property type="entry name" value="Uncharacterised_YnzE"/>
</dbReference>
<dbReference type="Pfam" id="PF17329">
    <property type="entry name" value="DUF5367"/>
    <property type="match status" value="1"/>
</dbReference>
<gene>
    <name evidence="2" type="ORF">P9271_20055</name>
</gene>
<feature type="transmembrane region" description="Helical" evidence="1">
    <location>
        <begin position="32"/>
        <end position="53"/>
    </location>
</feature>